<evidence type="ECO:0000256" key="4">
    <source>
        <dbReference type="ARBA" id="ARBA00022787"/>
    </source>
</evidence>
<keyword evidence="6" id="KW-0496">Mitochondrion</keyword>
<comment type="caution">
    <text evidence="15">The sequence shown here is derived from an EMBL/GenBank/DDBJ whole genome shotgun (WGS) entry which is preliminary data.</text>
</comment>
<dbReference type="GO" id="GO:0005741">
    <property type="term" value="C:mitochondrial outer membrane"/>
    <property type="evidence" value="ECO:0007669"/>
    <property type="project" value="UniProtKB-SubCell"/>
</dbReference>
<dbReference type="InterPro" id="IPR051021">
    <property type="entry name" value="Mito_Ser/Thr_phosphatase"/>
</dbReference>
<dbReference type="GO" id="GO:0004722">
    <property type="term" value="F:protein serine/threonine phosphatase activity"/>
    <property type="evidence" value="ECO:0007669"/>
    <property type="project" value="UniProtKB-EC"/>
</dbReference>
<evidence type="ECO:0000256" key="14">
    <source>
        <dbReference type="ARBA" id="ARBA00048336"/>
    </source>
</evidence>
<evidence type="ECO:0000256" key="7">
    <source>
        <dbReference type="ARBA" id="ARBA00023136"/>
    </source>
</evidence>
<evidence type="ECO:0000256" key="10">
    <source>
        <dbReference type="ARBA" id="ARBA00039765"/>
    </source>
</evidence>
<dbReference type="GO" id="GO:0090141">
    <property type="term" value="P:positive regulation of mitochondrial fission"/>
    <property type="evidence" value="ECO:0007669"/>
    <property type="project" value="TreeGrafter"/>
</dbReference>
<comment type="subunit">
    <text evidence="9">Interacts with Pk92B/ASK1.</text>
</comment>
<evidence type="ECO:0000256" key="13">
    <source>
        <dbReference type="ARBA" id="ARBA00047761"/>
    </source>
</evidence>
<evidence type="ECO:0000256" key="8">
    <source>
        <dbReference type="ARBA" id="ARBA00037234"/>
    </source>
</evidence>
<comment type="catalytic activity">
    <reaction evidence="14">
        <text>O-phospho-L-threonyl-[protein] + H2O = L-threonyl-[protein] + phosphate</text>
        <dbReference type="Rhea" id="RHEA:47004"/>
        <dbReference type="Rhea" id="RHEA-COMP:11060"/>
        <dbReference type="Rhea" id="RHEA-COMP:11605"/>
        <dbReference type="ChEBI" id="CHEBI:15377"/>
        <dbReference type="ChEBI" id="CHEBI:30013"/>
        <dbReference type="ChEBI" id="CHEBI:43474"/>
        <dbReference type="ChEBI" id="CHEBI:61977"/>
        <dbReference type="EC" id="3.1.3.16"/>
    </reaction>
</comment>
<evidence type="ECO:0000256" key="2">
    <source>
        <dbReference type="ARBA" id="ARBA00006717"/>
    </source>
</evidence>
<evidence type="ECO:0000256" key="3">
    <source>
        <dbReference type="ARBA" id="ARBA00013081"/>
    </source>
</evidence>
<evidence type="ECO:0000256" key="5">
    <source>
        <dbReference type="ARBA" id="ARBA00022801"/>
    </source>
</evidence>
<comment type="catalytic activity">
    <reaction evidence="13">
        <text>O-phospho-L-seryl-[protein] + H2O = L-seryl-[protein] + phosphate</text>
        <dbReference type="Rhea" id="RHEA:20629"/>
        <dbReference type="Rhea" id="RHEA-COMP:9863"/>
        <dbReference type="Rhea" id="RHEA-COMP:11604"/>
        <dbReference type="ChEBI" id="CHEBI:15377"/>
        <dbReference type="ChEBI" id="CHEBI:29999"/>
        <dbReference type="ChEBI" id="CHEBI:43474"/>
        <dbReference type="ChEBI" id="CHEBI:83421"/>
        <dbReference type="EC" id="3.1.3.16"/>
    </reaction>
</comment>
<dbReference type="EC" id="3.1.3.16" evidence="3"/>
<name>A0AA39C8B0_9HYME</name>
<keyword evidence="7" id="KW-0472">Membrane</keyword>
<reference evidence="15" key="2">
    <citation type="submission" date="2023-03" db="EMBL/GenBank/DDBJ databases">
        <authorList>
            <person name="Inwood S.N."/>
            <person name="Skelly J.G."/>
            <person name="Guhlin J."/>
            <person name="Harrop T.W.R."/>
            <person name="Goldson S.G."/>
            <person name="Dearden P.K."/>
        </authorList>
    </citation>
    <scope>NUCLEOTIDE SEQUENCE</scope>
    <source>
        <strain evidence="15">Irish</strain>
        <tissue evidence="15">Whole body</tissue>
    </source>
</reference>
<comment type="subcellular location">
    <subcellularLocation>
        <location evidence="1">Mitochondrion outer membrane</location>
    </subcellularLocation>
</comment>
<dbReference type="FunFam" id="3.40.50.1240:FF:000009">
    <property type="entry name" value="serine/threonine-protein phosphatase PGAM5, mitochondrial isoform X1"/>
    <property type="match status" value="1"/>
</dbReference>
<protein>
    <recommendedName>
        <fullName evidence="10">Serine/threonine-protein phosphatase PGAM5, mitochondrial</fullName>
        <ecNumber evidence="3">3.1.3.16</ecNumber>
    </recommendedName>
    <alternativeName>
        <fullName evidence="12">Phosphoglycerate mutase family member 5 homolog</fullName>
    </alternativeName>
    <alternativeName>
        <fullName evidence="11">Serine/threonine-protein phosphatase Pgam5, mitochondrial</fullName>
    </alternativeName>
</protein>
<dbReference type="InterPro" id="IPR029033">
    <property type="entry name" value="His_PPase_superfam"/>
</dbReference>
<gene>
    <name evidence="15" type="ORF">PV328_010316</name>
</gene>
<evidence type="ECO:0000256" key="11">
    <source>
        <dbReference type="ARBA" id="ARBA00040722"/>
    </source>
</evidence>
<dbReference type="PANTHER" id="PTHR20935:SF0">
    <property type="entry name" value="SERINE_THREONINE-PROTEIN PHOSPHATASE PGAM5, MITOCHONDRIAL"/>
    <property type="match status" value="1"/>
</dbReference>
<evidence type="ECO:0000313" key="15">
    <source>
        <dbReference type="EMBL" id="KAK0159439.1"/>
    </source>
</evidence>
<comment type="similarity">
    <text evidence="2">Belongs to the phosphoglycerate mutase family. BPG-dependent PGAM subfamily.</text>
</comment>
<dbReference type="PANTHER" id="PTHR20935">
    <property type="entry name" value="PHOSPHOGLYCERATE MUTASE-RELATED"/>
    <property type="match status" value="1"/>
</dbReference>
<dbReference type="Pfam" id="PF00300">
    <property type="entry name" value="His_Phos_1"/>
    <property type="match status" value="2"/>
</dbReference>
<evidence type="ECO:0000256" key="1">
    <source>
        <dbReference type="ARBA" id="ARBA00004294"/>
    </source>
</evidence>
<reference evidence="15" key="1">
    <citation type="journal article" date="2023" name="bioRxiv">
        <title>Scaffold-level genome assemblies of two parasitoid biocontrol wasps reveal the parthenogenesis mechanism and an associated novel virus.</title>
        <authorList>
            <person name="Inwood S."/>
            <person name="Skelly J."/>
            <person name="Guhlin J."/>
            <person name="Harrop T."/>
            <person name="Goldson S."/>
            <person name="Dearden P."/>
        </authorList>
    </citation>
    <scope>NUCLEOTIDE SEQUENCE</scope>
    <source>
        <strain evidence="15">Irish</strain>
        <tissue evidence="15">Whole body</tissue>
    </source>
</reference>
<dbReference type="Gene3D" id="3.40.50.1240">
    <property type="entry name" value="Phosphoglycerate mutase-like"/>
    <property type="match status" value="1"/>
</dbReference>
<evidence type="ECO:0000256" key="12">
    <source>
        <dbReference type="ARBA" id="ARBA00042520"/>
    </source>
</evidence>
<dbReference type="AlphaFoldDB" id="A0AA39C8B0"/>
<keyword evidence="5" id="KW-0378">Hydrolase</keyword>
<accession>A0AA39C8B0</accession>
<comment type="function">
    <text evidence="8">Displays phosphatase activity for serine/threonine residues, and dephosphorylates and activates Pk92B kinase. Has apparently no phosphoglycerate mutase activity.</text>
</comment>
<keyword evidence="16" id="KW-1185">Reference proteome</keyword>
<evidence type="ECO:0000256" key="6">
    <source>
        <dbReference type="ARBA" id="ARBA00023128"/>
    </source>
</evidence>
<proteinExistence type="inferred from homology"/>
<organism evidence="15 16">
    <name type="scientific">Microctonus aethiopoides</name>
    <dbReference type="NCBI Taxonomy" id="144406"/>
    <lineage>
        <taxon>Eukaryota</taxon>
        <taxon>Metazoa</taxon>
        <taxon>Ecdysozoa</taxon>
        <taxon>Arthropoda</taxon>
        <taxon>Hexapoda</taxon>
        <taxon>Insecta</taxon>
        <taxon>Pterygota</taxon>
        <taxon>Neoptera</taxon>
        <taxon>Endopterygota</taxon>
        <taxon>Hymenoptera</taxon>
        <taxon>Apocrita</taxon>
        <taxon>Ichneumonoidea</taxon>
        <taxon>Braconidae</taxon>
        <taxon>Euphorinae</taxon>
        <taxon>Microctonus</taxon>
    </lineage>
</organism>
<dbReference type="EMBL" id="JAQQBS010001424">
    <property type="protein sequence ID" value="KAK0159439.1"/>
    <property type="molecule type" value="Genomic_DNA"/>
</dbReference>
<dbReference type="Proteomes" id="UP001168990">
    <property type="component" value="Unassembled WGS sequence"/>
</dbReference>
<sequence length="291" mass="33258">MPAFSRFRKYAIVGVGALSGAALFCYNTYNDGVENNKDQQQLDKNYGHNTWASDFIPSVKWDKNWDKRDPRSLIKPMKIRNETDENKYNEMQAAKKSKAVRHLLLIRHGQYNLSGETDSDRILTDLGRQQAELTGKRLAELNLPYSLIVRSTMSRAQETSKIIEKSLKNVPVSDDSILVEGAPIPPEPPIGHWTSESHYFQGGPRIEAAFRKYFHRADPNQERDSYTILVCHANVIRYFVCRALQFPPEAWLRFSLKNGSITWISIQPSGRVILRAFGDSGYMPPEYITTT</sequence>
<keyword evidence="4" id="KW-1000">Mitochondrion outer membrane</keyword>
<dbReference type="CDD" id="cd07067">
    <property type="entry name" value="HP_PGM_like"/>
    <property type="match status" value="1"/>
</dbReference>
<evidence type="ECO:0000256" key="9">
    <source>
        <dbReference type="ARBA" id="ARBA00038605"/>
    </source>
</evidence>
<dbReference type="SUPFAM" id="SSF53254">
    <property type="entry name" value="Phosphoglycerate mutase-like"/>
    <property type="match status" value="1"/>
</dbReference>
<dbReference type="SMART" id="SM00855">
    <property type="entry name" value="PGAM"/>
    <property type="match status" value="1"/>
</dbReference>
<dbReference type="InterPro" id="IPR013078">
    <property type="entry name" value="His_Pase_superF_clade-1"/>
</dbReference>
<evidence type="ECO:0000313" key="16">
    <source>
        <dbReference type="Proteomes" id="UP001168990"/>
    </source>
</evidence>